<name>A0AAV1L8M8_9NEOP</name>
<keyword evidence="7" id="KW-0378">Hydrolase</keyword>
<reference evidence="10 11" key="1">
    <citation type="submission" date="2023-11" db="EMBL/GenBank/DDBJ databases">
        <authorList>
            <person name="Hedman E."/>
            <person name="Englund M."/>
            <person name="Stromberg M."/>
            <person name="Nyberg Akerstrom W."/>
            <person name="Nylinder S."/>
            <person name="Jareborg N."/>
            <person name="Kallberg Y."/>
            <person name="Kronander E."/>
        </authorList>
    </citation>
    <scope>NUCLEOTIDE SEQUENCE [LARGE SCALE GENOMIC DNA]</scope>
</reference>
<organism evidence="10 11">
    <name type="scientific">Parnassius mnemosyne</name>
    <name type="common">clouded apollo</name>
    <dbReference type="NCBI Taxonomy" id="213953"/>
    <lineage>
        <taxon>Eukaryota</taxon>
        <taxon>Metazoa</taxon>
        <taxon>Ecdysozoa</taxon>
        <taxon>Arthropoda</taxon>
        <taxon>Hexapoda</taxon>
        <taxon>Insecta</taxon>
        <taxon>Pterygota</taxon>
        <taxon>Neoptera</taxon>
        <taxon>Endopterygota</taxon>
        <taxon>Lepidoptera</taxon>
        <taxon>Glossata</taxon>
        <taxon>Ditrysia</taxon>
        <taxon>Papilionoidea</taxon>
        <taxon>Papilionidae</taxon>
        <taxon>Parnassiinae</taxon>
        <taxon>Parnassini</taxon>
        <taxon>Parnassius</taxon>
        <taxon>Driopa</taxon>
    </lineage>
</organism>
<accession>A0AAV1L8M8</accession>
<evidence type="ECO:0000256" key="8">
    <source>
        <dbReference type="ARBA" id="ARBA00022918"/>
    </source>
</evidence>
<dbReference type="GO" id="GO:0003964">
    <property type="term" value="F:RNA-directed DNA polymerase activity"/>
    <property type="evidence" value="ECO:0007669"/>
    <property type="project" value="UniProtKB-KW"/>
</dbReference>
<dbReference type="SUPFAM" id="SSF56672">
    <property type="entry name" value="DNA/RNA polymerases"/>
    <property type="match status" value="1"/>
</dbReference>
<keyword evidence="4" id="KW-0540">Nuclease</keyword>
<evidence type="ECO:0000256" key="3">
    <source>
        <dbReference type="ARBA" id="ARBA00022695"/>
    </source>
</evidence>
<dbReference type="AlphaFoldDB" id="A0AAV1L8M8"/>
<evidence type="ECO:0000256" key="2">
    <source>
        <dbReference type="ARBA" id="ARBA00022679"/>
    </source>
</evidence>
<comment type="caution">
    <text evidence="10">The sequence shown here is derived from an EMBL/GenBank/DDBJ whole genome shotgun (WGS) entry which is preliminary data.</text>
</comment>
<dbReference type="CDD" id="cd09274">
    <property type="entry name" value="RNase_HI_RT_Ty3"/>
    <property type="match status" value="1"/>
</dbReference>
<dbReference type="FunFam" id="3.10.10.10:FF:000007">
    <property type="entry name" value="Retrovirus-related Pol polyprotein from transposon 17.6-like Protein"/>
    <property type="match status" value="1"/>
</dbReference>
<dbReference type="InterPro" id="IPR043128">
    <property type="entry name" value="Rev_trsase/Diguanyl_cyclase"/>
</dbReference>
<evidence type="ECO:0000313" key="11">
    <source>
        <dbReference type="Proteomes" id="UP001314205"/>
    </source>
</evidence>
<feature type="domain" description="Reverse transcriptase" evidence="9">
    <location>
        <begin position="2"/>
        <end position="186"/>
    </location>
</feature>
<gene>
    <name evidence="10" type="ORF">PARMNEM_LOCUS11586</name>
</gene>
<evidence type="ECO:0000259" key="9">
    <source>
        <dbReference type="PROSITE" id="PS50878"/>
    </source>
</evidence>
<dbReference type="FunFam" id="3.30.70.270:FF:000026">
    <property type="entry name" value="Transposon Ty3-G Gag-Pol polyprotein"/>
    <property type="match status" value="1"/>
</dbReference>
<keyword evidence="2" id="KW-0808">Transferase</keyword>
<evidence type="ECO:0000256" key="4">
    <source>
        <dbReference type="ARBA" id="ARBA00022722"/>
    </source>
</evidence>
<keyword evidence="3" id="KW-0548">Nucleotidyltransferase</keyword>
<dbReference type="Gene3D" id="3.30.70.270">
    <property type="match status" value="2"/>
</dbReference>
<evidence type="ECO:0000313" key="10">
    <source>
        <dbReference type="EMBL" id="CAK1591333.1"/>
    </source>
</evidence>
<dbReference type="PROSITE" id="PS50878">
    <property type="entry name" value="RT_POL"/>
    <property type="match status" value="1"/>
</dbReference>
<keyword evidence="8" id="KW-0695">RNA-directed DNA polymerase</keyword>
<dbReference type="InterPro" id="IPR043502">
    <property type="entry name" value="DNA/RNA_pol_sf"/>
</dbReference>
<evidence type="ECO:0000256" key="5">
    <source>
        <dbReference type="ARBA" id="ARBA00022750"/>
    </source>
</evidence>
<keyword evidence="6" id="KW-0255">Endonuclease</keyword>
<keyword evidence="1" id="KW-0645">Protease</keyword>
<dbReference type="PANTHER" id="PTHR33064:SF37">
    <property type="entry name" value="RIBONUCLEASE H"/>
    <property type="match status" value="1"/>
</dbReference>
<dbReference type="GO" id="GO:0004190">
    <property type="term" value="F:aspartic-type endopeptidase activity"/>
    <property type="evidence" value="ECO:0007669"/>
    <property type="project" value="UniProtKB-KW"/>
</dbReference>
<dbReference type="Proteomes" id="UP001314205">
    <property type="component" value="Unassembled WGS sequence"/>
</dbReference>
<dbReference type="Pfam" id="PF17917">
    <property type="entry name" value="RT_RNaseH"/>
    <property type="match status" value="1"/>
</dbReference>
<dbReference type="CDD" id="cd01647">
    <property type="entry name" value="RT_LTR"/>
    <property type="match status" value="1"/>
</dbReference>
<dbReference type="InterPro" id="IPR051320">
    <property type="entry name" value="Viral_Replic_Matur_Polypro"/>
</dbReference>
<dbReference type="FunFam" id="3.10.20.370:FF:000001">
    <property type="entry name" value="Retrovirus-related Pol polyprotein from transposon 17.6-like protein"/>
    <property type="match status" value="1"/>
</dbReference>
<dbReference type="Pfam" id="PF00078">
    <property type="entry name" value="RVT_1"/>
    <property type="match status" value="1"/>
</dbReference>
<proteinExistence type="predicted"/>
<dbReference type="InterPro" id="IPR041373">
    <property type="entry name" value="RT_RNaseH"/>
</dbReference>
<evidence type="ECO:0000256" key="1">
    <source>
        <dbReference type="ARBA" id="ARBA00022670"/>
    </source>
</evidence>
<dbReference type="Gene3D" id="3.10.20.370">
    <property type="match status" value="1"/>
</dbReference>
<dbReference type="EMBL" id="CAVLGL010000086">
    <property type="protein sequence ID" value="CAK1591333.1"/>
    <property type="molecule type" value="Genomic_DNA"/>
</dbReference>
<evidence type="ECO:0000256" key="7">
    <source>
        <dbReference type="ARBA" id="ARBA00022801"/>
    </source>
</evidence>
<dbReference type="Gene3D" id="3.10.10.10">
    <property type="entry name" value="HIV Type 1 Reverse Transcriptase, subunit A, domain 1"/>
    <property type="match status" value="1"/>
</dbReference>
<keyword evidence="5" id="KW-0064">Aspartyl protease</keyword>
<dbReference type="InterPro" id="IPR000477">
    <property type="entry name" value="RT_dom"/>
</dbReference>
<protein>
    <recommendedName>
        <fullName evidence="9">Reverse transcriptase domain-containing protein</fullName>
    </recommendedName>
</protein>
<dbReference type="GO" id="GO:0006508">
    <property type="term" value="P:proteolysis"/>
    <property type="evidence" value="ECO:0007669"/>
    <property type="project" value="UniProtKB-KW"/>
</dbReference>
<evidence type="ECO:0000256" key="6">
    <source>
        <dbReference type="ARBA" id="ARBA00022759"/>
    </source>
</evidence>
<keyword evidence="11" id="KW-1185">Reference proteome</keyword>
<dbReference type="GO" id="GO:0004519">
    <property type="term" value="F:endonuclease activity"/>
    <property type="evidence" value="ECO:0007669"/>
    <property type="project" value="UniProtKB-KW"/>
</dbReference>
<sequence>MLSQGIICPSESAWSSPIWIVPKKADASGKKKWRLVVDFRKLNEKTINDKYPIPNISDVLDKLGKCQYFTTLDLASGFHQVEMDPADIPKTAFNVEHGHFEFLRMPMGLKNSPSTFQRVMDNILRGLQNQICLVYLDDIIVFSTSLQEHMVNLEQVFQRLRNSNFKVQMDKSEFLKLETAYLGHIISSEGVKPNPDKIAAIQKYPIPKSPKEIKQFLGLLGYYRKFIPDFAKITKPLTQCLKKGKKITFDPDYVNSFEKCKTLLTNDPILKYPDFSKEFILTTDASNFAIGAVLSQGPIGSDKPISYASRTLNDSEQNYSTIEKELLAIVWATKYFRPYLFGRTFKILTDHKPLQWIMSLKEPNSRLTR</sequence>
<dbReference type="PANTHER" id="PTHR33064">
    <property type="entry name" value="POL PROTEIN"/>
    <property type="match status" value="1"/>
</dbReference>